<name>A0A9P1FYS1_9DINO</name>
<feature type="transmembrane region" description="Helical" evidence="5">
    <location>
        <begin position="40"/>
        <end position="59"/>
    </location>
</feature>
<keyword evidence="3 5" id="KW-1133">Transmembrane helix</keyword>
<evidence type="ECO:0000313" key="6">
    <source>
        <dbReference type="EMBL" id="CAI3993588.1"/>
    </source>
</evidence>
<accession>A0A9P1FYS1</accession>
<evidence type="ECO:0000313" key="8">
    <source>
        <dbReference type="Proteomes" id="UP001152797"/>
    </source>
</evidence>
<dbReference type="SUPFAM" id="SSF81338">
    <property type="entry name" value="Aquaporin-like"/>
    <property type="match status" value="1"/>
</dbReference>
<organism evidence="6">
    <name type="scientific">Cladocopium goreaui</name>
    <dbReference type="NCBI Taxonomy" id="2562237"/>
    <lineage>
        <taxon>Eukaryota</taxon>
        <taxon>Sar</taxon>
        <taxon>Alveolata</taxon>
        <taxon>Dinophyceae</taxon>
        <taxon>Suessiales</taxon>
        <taxon>Symbiodiniaceae</taxon>
        <taxon>Cladocopium</taxon>
    </lineage>
</organism>
<feature type="transmembrane region" description="Helical" evidence="5">
    <location>
        <begin position="79"/>
        <end position="96"/>
    </location>
</feature>
<evidence type="ECO:0000256" key="2">
    <source>
        <dbReference type="ARBA" id="ARBA00022692"/>
    </source>
</evidence>
<evidence type="ECO:0000256" key="5">
    <source>
        <dbReference type="SAM" id="Phobius"/>
    </source>
</evidence>
<comment type="subcellular location">
    <subcellularLocation>
        <location evidence="1">Membrane</location>
        <topology evidence="1">Multi-pass membrane protein</topology>
    </subcellularLocation>
</comment>
<protein>
    <submittedName>
        <fullName evidence="6">Uncharacterized protein</fullName>
    </submittedName>
</protein>
<feature type="transmembrane region" description="Helical" evidence="5">
    <location>
        <begin position="108"/>
        <end position="130"/>
    </location>
</feature>
<reference evidence="6" key="1">
    <citation type="submission" date="2022-10" db="EMBL/GenBank/DDBJ databases">
        <authorList>
            <person name="Chen Y."/>
            <person name="Dougan E. K."/>
            <person name="Chan C."/>
            <person name="Rhodes N."/>
            <person name="Thang M."/>
        </authorList>
    </citation>
    <scope>NUCLEOTIDE SEQUENCE</scope>
</reference>
<feature type="transmembrane region" description="Helical" evidence="5">
    <location>
        <begin position="12"/>
        <end position="34"/>
    </location>
</feature>
<dbReference type="AlphaFoldDB" id="A0A9P1FYS1"/>
<feature type="transmembrane region" description="Helical" evidence="5">
    <location>
        <begin position="176"/>
        <end position="197"/>
    </location>
</feature>
<dbReference type="InterPro" id="IPR023271">
    <property type="entry name" value="Aquaporin-like"/>
</dbReference>
<evidence type="ECO:0000313" key="7">
    <source>
        <dbReference type="EMBL" id="CAL4780900.1"/>
    </source>
</evidence>
<dbReference type="EMBL" id="CAMXCT030001849">
    <property type="protein sequence ID" value="CAL4780900.1"/>
    <property type="molecule type" value="Genomic_DNA"/>
</dbReference>
<sequence length="212" mass="23088">MLPISKKQIGRDWMEFFTILVWATVILIMFLAKLKAFQDVLIAIILGTIMMVANADFFFAHFRIYKNYIVLRRSLFKDVVGAAVLGTGCLALHGLWPDAKGPGIALHLASLAAWVGCGVQTNPLLSAGLWAGGRNQMNKVQLLLRILAQVAGSIIAFAAFGLYYSFRFPGEGPFSHFLGLESACSAGATFLATVAHIRVRDAQSQKELAKVS</sequence>
<dbReference type="OrthoDB" id="439265at2759"/>
<proteinExistence type="predicted"/>
<dbReference type="EMBL" id="CAMXCT020001849">
    <property type="protein sequence ID" value="CAL1146963.1"/>
    <property type="molecule type" value="Genomic_DNA"/>
</dbReference>
<keyword evidence="2 5" id="KW-0812">Transmembrane</keyword>
<keyword evidence="8" id="KW-1185">Reference proteome</keyword>
<gene>
    <name evidence="6" type="ORF">C1SCF055_LOCUS20321</name>
</gene>
<comment type="caution">
    <text evidence="6">The sequence shown here is derived from an EMBL/GenBank/DDBJ whole genome shotgun (WGS) entry which is preliminary data.</text>
</comment>
<keyword evidence="4 5" id="KW-0472">Membrane</keyword>
<evidence type="ECO:0000256" key="4">
    <source>
        <dbReference type="ARBA" id="ARBA00023136"/>
    </source>
</evidence>
<evidence type="ECO:0000256" key="3">
    <source>
        <dbReference type="ARBA" id="ARBA00022989"/>
    </source>
</evidence>
<reference evidence="7 8" key="2">
    <citation type="submission" date="2024-05" db="EMBL/GenBank/DDBJ databases">
        <authorList>
            <person name="Chen Y."/>
            <person name="Shah S."/>
            <person name="Dougan E. K."/>
            <person name="Thang M."/>
            <person name="Chan C."/>
        </authorList>
    </citation>
    <scope>NUCLEOTIDE SEQUENCE [LARGE SCALE GENOMIC DNA]</scope>
</reference>
<dbReference type="EMBL" id="CAMXCT010001849">
    <property type="protein sequence ID" value="CAI3993588.1"/>
    <property type="molecule type" value="Genomic_DNA"/>
</dbReference>
<dbReference type="Proteomes" id="UP001152797">
    <property type="component" value="Unassembled WGS sequence"/>
</dbReference>
<evidence type="ECO:0000256" key="1">
    <source>
        <dbReference type="ARBA" id="ARBA00004141"/>
    </source>
</evidence>
<dbReference type="GO" id="GO:0016020">
    <property type="term" value="C:membrane"/>
    <property type="evidence" value="ECO:0007669"/>
    <property type="project" value="UniProtKB-SubCell"/>
</dbReference>
<feature type="transmembrane region" description="Helical" evidence="5">
    <location>
        <begin position="142"/>
        <end position="164"/>
    </location>
</feature>